<dbReference type="EMBL" id="NBYX01000001">
    <property type="protein sequence ID" value="ORT89037.1"/>
    <property type="molecule type" value="Genomic_DNA"/>
</dbReference>
<evidence type="ECO:0000313" key="1">
    <source>
        <dbReference type="EMBL" id="ORT89037.1"/>
    </source>
</evidence>
<name>A0A1X1PP95_9BURK</name>
<organism evidence="1 2">
    <name type="scientific">Burkholderia puraquae</name>
    <dbReference type="NCBI Taxonomy" id="1904757"/>
    <lineage>
        <taxon>Bacteria</taxon>
        <taxon>Pseudomonadati</taxon>
        <taxon>Pseudomonadota</taxon>
        <taxon>Betaproteobacteria</taxon>
        <taxon>Burkholderiales</taxon>
        <taxon>Burkholderiaceae</taxon>
        <taxon>Burkholderia</taxon>
        <taxon>Burkholderia cepacia complex</taxon>
    </lineage>
</organism>
<proteinExistence type="predicted"/>
<keyword evidence="2" id="KW-1185">Reference proteome</keyword>
<reference evidence="1 2" key="1">
    <citation type="submission" date="2017-04" db="EMBL/GenBank/DDBJ databases">
        <title>Burkholderia puraquae sp. nov., a novel Burkholderia cepacia complex species from hospital setting samples.</title>
        <authorList>
            <person name="Martina P."/>
            <person name="Leguizamon M."/>
            <person name="Prieto C."/>
            <person name="Sousa S."/>
            <person name="Montanaro P."/>
            <person name="Draghi W."/>
            <person name="Staembler M."/>
            <person name="Bettiol M."/>
            <person name="Figoli C."/>
            <person name="Palau J."/>
            <person name="Alvarez F."/>
            <person name="Benetti S."/>
            <person name="Anchat E."/>
            <person name="Vescina C."/>
            <person name="Ferreras J."/>
            <person name="Lasch P."/>
            <person name="Lagares A."/>
            <person name="Zorreguieta A."/>
            <person name="Yantorno O."/>
            <person name="Bosch A."/>
        </authorList>
    </citation>
    <scope>NUCLEOTIDE SEQUENCE [LARGE SCALE GENOMIC DNA]</scope>
    <source>
        <strain evidence="1 2">CAMPA 1040</strain>
    </source>
</reference>
<protein>
    <submittedName>
        <fullName evidence="1">Uncharacterized protein</fullName>
    </submittedName>
</protein>
<accession>A0A1X1PP95</accession>
<dbReference type="AlphaFoldDB" id="A0A1X1PP95"/>
<dbReference type="Proteomes" id="UP000193146">
    <property type="component" value="Unassembled WGS sequence"/>
</dbReference>
<gene>
    <name evidence="1" type="ORF">B7G54_02395</name>
</gene>
<evidence type="ECO:0000313" key="2">
    <source>
        <dbReference type="Proteomes" id="UP000193146"/>
    </source>
</evidence>
<sequence>MQRRRGAQKVQLVERRTDVVGHPVPQRPQRGVGDAIAVIVAIAHRDRHQRQHERIDGLP</sequence>
<comment type="caution">
    <text evidence="1">The sequence shown here is derived from an EMBL/GenBank/DDBJ whole genome shotgun (WGS) entry which is preliminary data.</text>
</comment>